<dbReference type="GO" id="GO:0016791">
    <property type="term" value="F:phosphatase activity"/>
    <property type="evidence" value="ECO:0007669"/>
    <property type="project" value="TreeGrafter"/>
</dbReference>
<evidence type="ECO:0000313" key="2">
    <source>
        <dbReference type="EMBL" id="CAB4949937.1"/>
    </source>
</evidence>
<dbReference type="NCBIfam" id="TIGR01484">
    <property type="entry name" value="HAD-SF-IIB"/>
    <property type="match status" value="1"/>
</dbReference>
<dbReference type="Gene3D" id="3.40.50.1000">
    <property type="entry name" value="HAD superfamily/HAD-like"/>
    <property type="match status" value="1"/>
</dbReference>
<evidence type="ECO:0000313" key="1">
    <source>
        <dbReference type="EMBL" id="CAB4741587.1"/>
    </source>
</evidence>
<organism evidence="2">
    <name type="scientific">freshwater metagenome</name>
    <dbReference type="NCBI Taxonomy" id="449393"/>
    <lineage>
        <taxon>unclassified sequences</taxon>
        <taxon>metagenomes</taxon>
        <taxon>ecological metagenomes</taxon>
    </lineage>
</organism>
<dbReference type="Gene3D" id="3.30.1240.10">
    <property type="match status" value="1"/>
</dbReference>
<dbReference type="PANTHER" id="PTHR10000:SF8">
    <property type="entry name" value="HAD SUPERFAMILY HYDROLASE-LIKE, TYPE 3"/>
    <property type="match status" value="1"/>
</dbReference>
<dbReference type="GO" id="GO:0005829">
    <property type="term" value="C:cytosol"/>
    <property type="evidence" value="ECO:0007669"/>
    <property type="project" value="TreeGrafter"/>
</dbReference>
<dbReference type="EMBL" id="CAFBNP010000036">
    <property type="protein sequence ID" value="CAB4949937.1"/>
    <property type="molecule type" value="Genomic_DNA"/>
</dbReference>
<dbReference type="InterPro" id="IPR006379">
    <property type="entry name" value="HAD-SF_hydro_IIB"/>
</dbReference>
<dbReference type="PROSITE" id="PS01229">
    <property type="entry name" value="COF_2"/>
    <property type="match status" value="1"/>
</dbReference>
<gene>
    <name evidence="1" type="ORF">UFOPK2782_00951</name>
    <name evidence="2" type="ORF">UFOPK3828_00317</name>
</gene>
<dbReference type="AlphaFoldDB" id="A0A6J7K3W0"/>
<name>A0A6J7K3W0_9ZZZZ</name>
<protein>
    <submittedName>
        <fullName evidence="2">Unannotated protein</fullName>
    </submittedName>
</protein>
<dbReference type="GO" id="GO:0000287">
    <property type="term" value="F:magnesium ion binding"/>
    <property type="evidence" value="ECO:0007669"/>
    <property type="project" value="TreeGrafter"/>
</dbReference>
<dbReference type="InterPro" id="IPR036412">
    <property type="entry name" value="HAD-like_sf"/>
</dbReference>
<dbReference type="SUPFAM" id="SSF56784">
    <property type="entry name" value="HAD-like"/>
    <property type="match status" value="1"/>
</dbReference>
<dbReference type="Pfam" id="PF08282">
    <property type="entry name" value="Hydrolase_3"/>
    <property type="match status" value="1"/>
</dbReference>
<reference evidence="2" key="1">
    <citation type="submission" date="2020-05" db="EMBL/GenBank/DDBJ databases">
        <authorList>
            <person name="Chiriac C."/>
            <person name="Salcher M."/>
            <person name="Ghai R."/>
            <person name="Kavagutti S V."/>
        </authorList>
    </citation>
    <scope>NUCLEOTIDE SEQUENCE</scope>
</reference>
<proteinExistence type="predicted"/>
<dbReference type="PANTHER" id="PTHR10000">
    <property type="entry name" value="PHOSPHOSERINE PHOSPHATASE"/>
    <property type="match status" value="1"/>
</dbReference>
<dbReference type="InterPro" id="IPR023214">
    <property type="entry name" value="HAD_sf"/>
</dbReference>
<sequence>MIPGKRPKLIATDLDGTIVPHLGQISDRTIAAFKKAHELGIEIFYITGRPPRWMNEVRDAFGFGNAICANGAILYDLMNNKVLEQWLMPKENQLEVVKRLRKHLPGIYFAVEYDDEFHRETKYTTKWDIGLDNVGVENIEEKIGEPAFKMLGRCAKNEFTSDQMLEIATRELDGIANITHSNSSESLIEISAVGVSKGLTLAKMAERAGLTSEDCVSFGDNPNDFSMLQWADRSWAMSDGHPDGWKYAKFVAEAHHHDGVAIVIEALLELPA</sequence>
<accession>A0A6J7K3W0</accession>
<dbReference type="EMBL" id="CAEZYS010000141">
    <property type="protein sequence ID" value="CAB4741587.1"/>
    <property type="molecule type" value="Genomic_DNA"/>
</dbReference>